<dbReference type="InterPro" id="IPR003313">
    <property type="entry name" value="AraC-bd"/>
</dbReference>
<keyword evidence="3" id="KW-0804">Transcription</keyword>
<dbReference type="eggNOG" id="COG2207">
    <property type="taxonomic scope" value="Bacteria"/>
</dbReference>
<proteinExistence type="predicted"/>
<organism evidence="5 6">
    <name type="scientific">Enterococcus columbae DSM 7374 = ATCC 51263</name>
    <dbReference type="NCBI Taxonomy" id="1121865"/>
    <lineage>
        <taxon>Bacteria</taxon>
        <taxon>Bacillati</taxon>
        <taxon>Bacillota</taxon>
        <taxon>Bacilli</taxon>
        <taxon>Lactobacillales</taxon>
        <taxon>Enterococcaceae</taxon>
        <taxon>Enterococcus</taxon>
    </lineage>
</organism>
<accession>S1N674</accession>
<dbReference type="Gene3D" id="2.60.120.10">
    <property type="entry name" value="Jelly Rolls"/>
    <property type="match status" value="1"/>
</dbReference>
<dbReference type="PANTHER" id="PTHR43280:SF34">
    <property type="entry name" value="ARAC-FAMILY TRANSCRIPTIONAL REGULATOR"/>
    <property type="match status" value="1"/>
</dbReference>
<dbReference type="InterPro" id="IPR020449">
    <property type="entry name" value="Tscrpt_reg_AraC-type_HTH"/>
</dbReference>
<keyword evidence="6" id="KW-1185">Reference proteome</keyword>
<dbReference type="GO" id="GO:0043565">
    <property type="term" value="F:sequence-specific DNA binding"/>
    <property type="evidence" value="ECO:0007669"/>
    <property type="project" value="InterPro"/>
</dbReference>
<dbReference type="Pfam" id="PF12833">
    <property type="entry name" value="HTH_18"/>
    <property type="match status" value="1"/>
</dbReference>
<dbReference type="PRINTS" id="PR00032">
    <property type="entry name" value="HTHARAC"/>
</dbReference>
<dbReference type="RefSeq" id="WP_016182554.1">
    <property type="nucleotide sequence ID" value="NZ_JXKI01000032.1"/>
</dbReference>
<evidence type="ECO:0000313" key="5">
    <source>
        <dbReference type="EMBL" id="EOW84492.1"/>
    </source>
</evidence>
<dbReference type="PATRIC" id="fig|1121865.3.peg.384"/>
<keyword evidence="1" id="KW-0805">Transcription regulation</keyword>
<dbReference type="PROSITE" id="PS01124">
    <property type="entry name" value="HTH_ARAC_FAMILY_2"/>
    <property type="match status" value="1"/>
</dbReference>
<dbReference type="InterPro" id="IPR018060">
    <property type="entry name" value="HTH_AraC"/>
</dbReference>
<name>S1N674_9ENTE</name>
<dbReference type="Proteomes" id="UP000014113">
    <property type="component" value="Unassembled WGS sequence"/>
</dbReference>
<dbReference type="STRING" id="1121865.OMW_00390"/>
<protein>
    <recommendedName>
        <fullName evidence="4">HTH araC/xylS-type domain-containing protein</fullName>
    </recommendedName>
</protein>
<dbReference type="InterPro" id="IPR014710">
    <property type="entry name" value="RmlC-like_jellyroll"/>
</dbReference>
<dbReference type="InterPro" id="IPR037923">
    <property type="entry name" value="HTH-like"/>
</dbReference>
<dbReference type="PANTHER" id="PTHR43280">
    <property type="entry name" value="ARAC-FAMILY TRANSCRIPTIONAL REGULATOR"/>
    <property type="match status" value="1"/>
</dbReference>
<evidence type="ECO:0000256" key="1">
    <source>
        <dbReference type="ARBA" id="ARBA00023015"/>
    </source>
</evidence>
<keyword evidence="2" id="KW-0238">DNA-binding</keyword>
<dbReference type="Gene3D" id="1.10.10.60">
    <property type="entry name" value="Homeodomain-like"/>
    <property type="match status" value="2"/>
</dbReference>
<sequence>MNDLSNKKVNFVNSMVSDQFEIYHVKDVVDRHQTLYHYHDFYEIHATLAGKATFYLDGNQFEIEAGTVLLIDRNDLHRIVSQSTEIFERVYIFITPEFLQTFSTKNTNLESCFDLIDSRKSKVLKIKPDMLKKMLQFIDSEPSDNMFGSDIIYQQQLIQYIIFLNKLVLSSKYEREPTVLMQNKRIEEMINYISQNLDHSLDLDEMEKTFFVSKYYITREFKKYTGLTYHKFVQKKKLLYAKRLLKTYRSSADIYQKCGFNSYSHFLKSFKKEFGITPKEYIEKEAKTQRIYYQND</sequence>
<feature type="domain" description="HTH araC/xylS-type" evidence="4">
    <location>
        <begin position="187"/>
        <end position="284"/>
    </location>
</feature>
<dbReference type="OrthoDB" id="62429at2"/>
<evidence type="ECO:0000259" key="4">
    <source>
        <dbReference type="PROSITE" id="PS01124"/>
    </source>
</evidence>
<dbReference type="AlphaFoldDB" id="S1N674"/>
<dbReference type="InterPro" id="IPR009057">
    <property type="entry name" value="Homeodomain-like_sf"/>
</dbReference>
<dbReference type="SMART" id="SM00342">
    <property type="entry name" value="HTH_ARAC"/>
    <property type="match status" value="1"/>
</dbReference>
<dbReference type="Pfam" id="PF02311">
    <property type="entry name" value="AraC_binding"/>
    <property type="match status" value="1"/>
</dbReference>
<dbReference type="GO" id="GO:0003700">
    <property type="term" value="F:DNA-binding transcription factor activity"/>
    <property type="evidence" value="ECO:0007669"/>
    <property type="project" value="InterPro"/>
</dbReference>
<gene>
    <name evidence="5" type="ORF">I568_00988</name>
</gene>
<comment type="caution">
    <text evidence="5">The sequence shown here is derived from an EMBL/GenBank/DDBJ whole genome shotgun (WGS) entry which is preliminary data.</text>
</comment>
<dbReference type="SUPFAM" id="SSF51215">
    <property type="entry name" value="Regulatory protein AraC"/>
    <property type="match status" value="1"/>
</dbReference>
<evidence type="ECO:0000313" key="6">
    <source>
        <dbReference type="Proteomes" id="UP000014113"/>
    </source>
</evidence>
<evidence type="ECO:0000256" key="2">
    <source>
        <dbReference type="ARBA" id="ARBA00023125"/>
    </source>
</evidence>
<dbReference type="EMBL" id="ASWJ01000004">
    <property type="protein sequence ID" value="EOW84492.1"/>
    <property type="molecule type" value="Genomic_DNA"/>
</dbReference>
<evidence type="ECO:0000256" key="3">
    <source>
        <dbReference type="ARBA" id="ARBA00023163"/>
    </source>
</evidence>
<reference evidence="5 6" key="1">
    <citation type="submission" date="2013-03" db="EMBL/GenBank/DDBJ databases">
        <title>The Genome Sequence of Enterococcus columbae ATCC_51263 (PacBio/Illumina hybrid assembly).</title>
        <authorList>
            <consortium name="The Broad Institute Genomics Platform"/>
            <consortium name="The Broad Institute Genome Sequencing Center for Infectious Disease"/>
            <person name="Earl A."/>
            <person name="Russ C."/>
            <person name="Gilmore M."/>
            <person name="Surin D."/>
            <person name="Walker B."/>
            <person name="Young S."/>
            <person name="Zeng Q."/>
            <person name="Gargeya S."/>
            <person name="Fitzgerald M."/>
            <person name="Haas B."/>
            <person name="Abouelleil A."/>
            <person name="Allen A.W."/>
            <person name="Alvarado L."/>
            <person name="Arachchi H.M."/>
            <person name="Berlin A.M."/>
            <person name="Chapman S.B."/>
            <person name="Gainer-Dewar J."/>
            <person name="Goldberg J."/>
            <person name="Griggs A."/>
            <person name="Gujja S."/>
            <person name="Hansen M."/>
            <person name="Howarth C."/>
            <person name="Imamovic A."/>
            <person name="Ireland A."/>
            <person name="Larimer J."/>
            <person name="McCowan C."/>
            <person name="Murphy C."/>
            <person name="Pearson M."/>
            <person name="Poon T.W."/>
            <person name="Priest M."/>
            <person name="Roberts A."/>
            <person name="Saif S."/>
            <person name="Shea T."/>
            <person name="Sisk P."/>
            <person name="Sykes S."/>
            <person name="Wortman J."/>
            <person name="Nusbaum C."/>
            <person name="Birren B."/>
        </authorList>
    </citation>
    <scope>NUCLEOTIDE SEQUENCE [LARGE SCALE GENOMIC DNA]</scope>
    <source>
        <strain evidence="5 6">ATCC 51263</strain>
    </source>
</reference>
<dbReference type="SUPFAM" id="SSF46689">
    <property type="entry name" value="Homeodomain-like"/>
    <property type="match status" value="2"/>
</dbReference>